<dbReference type="InterPro" id="IPR029060">
    <property type="entry name" value="PIN-like_dom_sf"/>
</dbReference>
<reference evidence="21 22" key="1">
    <citation type="submission" date="2017-11" db="EMBL/GenBank/DDBJ databases">
        <title>Genome-resolved metagenomics identifies genetic mobility, metabolic interactions, and unexpected diversity in perchlorate-reducing communities.</title>
        <authorList>
            <person name="Barnum T.P."/>
            <person name="Figueroa I.A."/>
            <person name="Carlstrom C.I."/>
            <person name="Lucas L.N."/>
            <person name="Engelbrektson A.L."/>
            <person name="Coates J.D."/>
        </authorList>
    </citation>
    <scope>NUCLEOTIDE SEQUENCE [LARGE SCALE GENOMIC DNA]</scope>
    <source>
        <strain evidence="21">BM706</strain>
    </source>
</reference>
<dbReference type="PANTHER" id="PTHR10133:SF27">
    <property type="entry name" value="DNA POLYMERASE NU"/>
    <property type="match status" value="1"/>
</dbReference>
<dbReference type="InterPro" id="IPR018320">
    <property type="entry name" value="DNA_polymerase_1"/>
</dbReference>
<dbReference type="FunFam" id="1.20.1060.10:FF:000001">
    <property type="entry name" value="DNA polymerase I"/>
    <property type="match status" value="1"/>
</dbReference>
<evidence type="ECO:0000256" key="4">
    <source>
        <dbReference type="ARBA" id="ARBA00022679"/>
    </source>
</evidence>
<dbReference type="FunFam" id="1.10.150.20:FF:000002">
    <property type="entry name" value="DNA polymerase I"/>
    <property type="match status" value="1"/>
</dbReference>
<dbReference type="Pfam" id="PF01612">
    <property type="entry name" value="DNA_pol_A_exo1"/>
    <property type="match status" value="1"/>
</dbReference>
<evidence type="ECO:0000259" key="18">
    <source>
        <dbReference type="SMART" id="SM00474"/>
    </source>
</evidence>
<dbReference type="SUPFAM" id="SSF47781">
    <property type="entry name" value="RuvA domain 2-like"/>
    <property type="match status" value="1"/>
</dbReference>
<name>A0A2N5ZLQ2_MUIH1</name>
<dbReference type="CDD" id="cd06139">
    <property type="entry name" value="DNA_polA_I_Ecoli_like_exo"/>
    <property type="match status" value="1"/>
</dbReference>
<keyword evidence="6 16" id="KW-0235">DNA replication</keyword>
<evidence type="ECO:0000256" key="8">
    <source>
        <dbReference type="ARBA" id="ARBA00022763"/>
    </source>
</evidence>
<feature type="domain" description="5'-3' exonuclease" evidence="19">
    <location>
        <begin position="6"/>
        <end position="269"/>
    </location>
</feature>
<dbReference type="EMBL" id="PKTG01000025">
    <property type="protein sequence ID" value="PLX19522.1"/>
    <property type="molecule type" value="Genomic_DNA"/>
</dbReference>
<dbReference type="SMART" id="SM00279">
    <property type="entry name" value="HhH2"/>
    <property type="match status" value="1"/>
</dbReference>
<dbReference type="PANTHER" id="PTHR10133">
    <property type="entry name" value="DNA POLYMERASE I"/>
    <property type="match status" value="1"/>
</dbReference>
<dbReference type="Pfam" id="PF01367">
    <property type="entry name" value="5_3_exonuc"/>
    <property type="match status" value="1"/>
</dbReference>
<dbReference type="Gene3D" id="3.30.70.370">
    <property type="match status" value="1"/>
</dbReference>
<evidence type="ECO:0000256" key="12">
    <source>
        <dbReference type="ARBA" id="ARBA00023125"/>
    </source>
</evidence>
<dbReference type="CDD" id="cd09859">
    <property type="entry name" value="PIN_53EXO"/>
    <property type="match status" value="1"/>
</dbReference>
<evidence type="ECO:0000256" key="2">
    <source>
        <dbReference type="ARBA" id="ARBA00012417"/>
    </source>
</evidence>
<keyword evidence="5 16" id="KW-0548">Nucleotidyltransferase</keyword>
<protein>
    <recommendedName>
        <fullName evidence="3 15">DNA polymerase I</fullName>
        <ecNumber evidence="2 15">2.7.7.7</ecNumber>
    </recommendedName>
</protein>
<comment type="catalytic activity">
    <reaction evidence="14 16">
        <text>DNA(n) + a 2'-deoxyribonucleoside 5'-triphosphate = DNA(n+1) + diphosphate</text>
        <dbReference type="Rhea" id="RHEA:22508"/>
        <dbReference type="Rhea" id="RHEA-COMP:17339"/>
        <dbReference type="Rhea" id="RHEA-COMP:17340"/>
        <dbReference type="ChEBI" id="CHEBI:33019"/>
        <dbReference type="ChEBI" id="CHEBI:61560"/>
        <dbReference type="ChEBI" id="CHEBI:173112"/>
        <dbReference type="EC" id="2.7.7.7"/>
    </reaction>
</comment>
<evidence type="ECO:0000256" key="3">
    <source>
        <dbReference type="ARBA" id="ARBA00020311"/>
    </source>
</evidence>
<dbReference type="InterPro" id="IPR020046">
    <property type="entry name" value="5-3_exonucl_a-hlix_arch_N"/>
</dbReference>
<dbReference type="SUPFAM" id="SSF53098">
    <property type="entry name" value="Ribonuclease H-like"/>
    <property type="match status" value="1"/>
</dbReference>
<keyword evidence="9 16" id="KW-0378">Hydrolase</keyword>
<dbReference type="Pfam" id="PF00476">
    <property type="entry name" value="DNA_pol_A"/>
    <property type="match status" value="1"/>
</dbReference>
<dbReference type="PRINTS" id="PR00868">
    <property type="entry name" value="DNAPOLI"/>
</dbReference>
<dbReference type="NCBIfam" id="NF004397">
    <property type="entry name" value="PRK05755.1"/>
    <property type="match status" value="1"/>
</dbReference>
<comment type="function">
    <text evidence="16">In addition to polymerase activity, this DNA polymerase exhibits 3'-5' and 5'-3' exonuclease activity.</text>
</comment>
<proteinExistence type="inferred from homology"/>
<feature type="domain" description="3'-5' exonuclease" evidence="18">
    <location>
        <begin position="308"/>
        <end position="489"/>
    </location>
</feature>
<dbReference type="CDD" id="cd09898">
    <property type="entry name" value="H3TH_53EXO"/>
    <property type="match status" value="1"/>
</dbReference>
<dbReference type="InterPro" id="IPR002421">
    <property type="entry name" value="5-3_exonuclease"/>
</dbReference>
<feature type="coiled-coil region" evidence="17">
    <location>
        <begin position="209"/>
        <end position="239"/>
    </location>
</feature>
<sequence length="892" mass="102299">MELPLKKLVIIDGHSLLYRAYFALIRNPLYNSKGMNTSALYGFLNMFFRIIDDFSPDKLVIVQDKVRGGYRKELYKEYKANRSKTPPELKEQFPIFEKLLKSAGIPVLSHPEYEGDDIIGSLVKKYSDEDDEEIYVITGDRDMFQLLEISESLRIVLTKKGVSNIAVYDDKKFLDEFGITPDKVIDHKALTGDKSDNIPGVRGVGVKTADKLIKKYSDLETLYENIEDLKGALKQKLIEDKELAFLSRKLATIQTDMEIDISDEDICFCPEYTDEFFAMLSDLEFTNFLKRFDVKEIKREKKEIPVDYKLVLNKEQFNKMIDNILEHERICIDTETTSLDIKELKLVGVSISTEEQSGWYIPLRHFYLGVPLQLDTDTVIKSLNKAFFNKTIIGHNLKFDIMVLKKYGLNIKPGFDTSIAHYLIDSEAQSHSLKKLAQRYLGERMITYEELLQGASDLSGVDIERVKDYACADADMTLRLYNLFNDKIEHLGLKKVLNKIEIPLIDVLEKMERIGIKIDKEYLESLSKEFEERSGELKKKMFDISGREFNPDSPKQLSEILFEDLKIPPVKKTKTGYSTDAKVLDILAMQGHEIADIIKKYRLYNKLLSTYIYPLPKLADKDSRVHTSFNQTVARTGRLSSSNPNLQNIPVREEEGRAIRKAFIASEKNSLISFDYSQIELRVLAHLSEDPILIDAFEKGKDVHSITASNIFCKDISEITQGERSTAKMVNFGVVYGMNSYGLAGRLGISVSQAKGFIDTFFERYSGVKDYVNKMVENAKKDSFSHTLFERKRKLPTNKNLLYRLAVNNPVQGSAADIIKLAMIEVDRFLLGGSFDANMLLQIHDELIFEIADNEDHKLFIKKIRDIMENVYKLKVPLIVNYVSGKDWSQLK</sequence>
<evidence type="ECO:0000259" key="19">
    <source>
        <dbReference type="SMART" id="SM00475"/>
    </source>
</evidence>
<dbReference type="Gene3D" id="3.30.420.10">
    <property type="entry name" value="Ribonuclease H-like superfamily/Ribonuclease H"/>
    <property type="match status" value="1"/>
</dbReference>
<dbReference type="GO" id="GO:0003887">
    <property type="term" value="F:DNA-directed DNA polymerase activity"/>
    <property type="evidence" value="ECO:0007669"/>
    <property type="project" value="UniProtKB-UniRule"/>
</dbReference>
<dbReference type="InterPro" id="IPR010994">
    <property type="entry name" value="RuvA_2-like"/>
</dbReference>
<dbReference type="Gene3D" id="3.40.50.1010">
    <property type="entry name" value="5'-nuclease"/>
    <property type="match status" value="1"/>
</dbReference>
<dbReference type="InterPro" id="IPR001098">
    <property type="entry name" value="DNA-dir_DNA_pol_A_palm_dom"/>
</dbReference>
<dbReference type="InterPro" id="IPR043502">
    <property type="entry name" value="DNA/RNA_pol_sf"/>
</dbReference>
<evidence type="ECO:0000256" key="7">
    <source>
        <dbReference type="ARBA" id="ARBA00022722"/>
    </source>
</evidence>
<dbReference type="InterPro" id="IPR002562">
    <property type="entry name" value="3'-5'_exonuclease_dom"/>
</dbReference>
<dbReference type="FunFam" id="1.10.150.20:FF:000003">
    <property type="entry name" value="DNA polymerase I"/>
    <property type="match status" value="1"/>
</dbReference>
<keyword evidence="11 16" id="KW-0239">DNA-directed DNA polymerase</keyword>
<evidence type="ECO:0000313" key="21">
    <source>
        <dbReference type="EMBL" id="PLX19522.1"/>
    </source>
</evidence>
<comment type="similarity">
    <text evidence="1 16">Belongs to the DNA polymerase type-A family.</text>
</comment>
<evidence type="ECO:0000256" key="13">
    <source>
        <dbReference type="ARBA" id="ARBA00023204"/>
    </source>
</evidence>
<dbReference type="Proteomes" id="UP000234857">
    <property type="component" value="Unassembled WGS sequence"/>
</dbReference>
<evidence type="ECO:0000256" key="17">
    <source>
        <dbReference type="SAM" id="Coils"/>
    </source>
</evidence>
<keyword evidence="7" id="KW-0540">Nuclease</keyword>
<dbReference type="AlphaFoldDB" id="A0A2N5ZLQ2"/>
<evidence type="ECO:0000256" key="9">
    <source>
        <dbReference type="ARBA" id="ARBA00022801"/>
    </source>
</evidence>
<dbReference type="InterPro" id="IPR008918">
    <property type="entry name" value="HhH2"/>
</dbReference>
<dbReference type="Pfam" id="PF02739">
    <property type="entry name" value="5_3_exonuc_N"/>
    <property type="match status" value="1"/>
</dbReference>
<keyword evidence="17" id="KW-0175">Coiled coil</keyword>
<evidence type="ECO:0000256" key="10">
    <source>
        <dbReference type="ARBA" id="ARBA00022839"/>
    </source>
</evidence>
<evidence type="ECO:0000313" key="22">
    <source>
        <dbReference type="Proteomes" id="UP000234857"/>
    </source>
</evidence>
<keyword evidence="13 16" id="KW-0234">DNA repair</keyword>
<dbReference type="InterPro" id="IPR012337">
    <property type="entry name" value="RNaseH-like_sf"/>
</dbReference>
<gene>
    <name evidence="16" type="primary">polA</name>
    <name evidence="21" type="ORF">C0601_01315</name>
</gene>
<dbReference type="CDD" id="cd08637">
    <property type="entry name" value="DNA_pol_A_pol_I_C"/>
    <property type="match status" value="1"/>
</dbReference>
<evidence type="ECO:0000256" key="16">
    <source>
        <dbReference type="RuleBase" id="RU004460"/>
    </source>
</evidence>
<keyword evidence="12 16" id="KW-0238">DNA-binding</keyword>
<keyword evidence="4 16" id="KW-0808">Transferase</keyword>
<keyword evidence="10 16" id="KW-0269">Exonuclease</keyword>
<evidence type="ECO:0000259" key="20">
    <source>
        <dbReference type="SMART" id="SM00482"/>
    </source>
</evidence>
<dbReference type="InterPro" id="IPR020045">
    <property type="entry name" value="DNA_polI_H3TH"/>
</dbReference>
<dbReference type="Gene3D" id="1.20.1060.10">
    <property type="entry name" value="Taq DNA Polymerase, Chain T, domain 4"/>
    <property type="match status" value="1"/>
</dbReference>
<dbReference type="SMART" id="SM00474">
    <property type="entry name" value="35EXOc"/>
    <property type="match status" value="1"/>
</dbReference>
<evidence type="ECO:0000256" key="5">
    <source>
        <dbReference type="ARBA" id="ARBA00022695"/>
    </source>
</evidence>
<dbReference type="InterPro" id="IPR002298">
    <property type="entry name" value="DNA_polymerase_A"/>
</dbReference>
<evidence type="ECO:0000256" key="6">
    <source>
        <dbReference type="ARBA" id="ARBA00022705"/>
    </source>
</evidence>
<dbReference type="GO" id="GO:0006302">
    <property type="term" value="P:double-strand break repair"/>
    <property type="evidence" value="ECO:0007669"/>
    <property type="project" value="TreeGrafter"/>
</dbReference>
<keyword evidence="8 16" id="KW-0227">DNA damage</keyword>
<evidence type="ECO:0000256" key="1">
    <source>
        <dbReference type="ARBA" id="ARBA00007705"/>
    </source>
</evidence>
<dbReference type="SMART" id="SM00475">
    <property type="entry name" value="53EXOc"/>
    <property type="match status" value="1"/>
</dbReference>
<comment type="caution">
    <text evidence="21">The sequence shown here is derived from an EMBL/GenBank/DDBJ whole genome shotgun (WGS) entry which is preliminary data.</text>
</comment>
<dbReference type="SMART" id="SM00482">
    <property type="entry name" value="POLAc"/>
    <property type="match status" value="1"/>
</dbReference>
<dbReference type="InterPro" id="IPR036397">
    <property type="entry name" value="RNaseH_sf"/>
</dbReference>
<dbReference type="GO" id="GO:0003677">
    <property type="term" value="F:DNA binding"/>
    <property type="evidence" value="ECO:0007669"/>
    <property type="project" value="UniProtKB-UniRule"/>
</dbReference>
<evidence type="ECO:0000256" key="11">
    <source>
        <dbReference type="ARBA" id="ARBA00022932"/>
    </source>
</evidence>
<feature type="domain" description="DNA-directed DNA polymerase family A palm" evidence="20">
    <location>
        <begin position="656"/>
        <end position="855"/>
    </location>
</feature>
<evidence type="ECO:0000256" key="15">
    <source>
        <dbReference type="NCBIfam" id="TIGR00593"/>
    </source>
</evidence>
<dbReference type="GO" id="GO:0008408">
    <property type="term" value="F:3'-5' exonuclease activity"/>
    <property type="evidence" value="ECO:0007669"/>
    <property type="project" value="UniProtKB-UniRule"/>
</dbReference>
<dbReference type="GO" id="GO:0008409">
    <property type="term" value="F:5'-3' exonuclease activity"/>
    <property type="evidence" value="ECO:0007669"/>
    <property type="project" value="UniProtKB-UniRule"/>
</dbReference>
<dbReference type="SUPFAM" id="SSF56672">
    <property type="entry name" value="DNA/RNA polymerases"/>
    <property type="match status" value="1"/>
</dbReference>
<dbReference type="NCBIfam" id="TIGR00593">
    <property type="entry name" value="pola"/>
    <property type="match status" value="1"/>
</dbReference>
<dbReference type="GO" id="GO:0006261">
    <property type="term" value="P:DNA-templated DNA replication"/>
    <property type="evidence" value="ECO:0007669"/>
    <property type="project" value="UniProtKB-UniRule"/>
</dbReference>
<dbReference type="SUPFAM" id="SSF88723">
    <property type="entry name" value="PIN domain-like"/>
    <property type="match status" value="1"/>
</dbReference>
<dbReference type="EC" id="2.7.7.7" evidence="2 15"/>
<organism evidence="21 22">
    <name type="scientific">Muiribacterium halophilum</name>
    <dbReference type="NCBI Taxonomy" id="2053465"/>
    <lineage>
        <taxon>Bacteria</taxon>
        <taxon>Candidatus Muiribacteriota</taxon>
        <taxon>Candidatus Muiribacteriia</taxon>
        <taxon>Candidatus Muiribacteriales</taxon>
        <taxon>Candidatus Muiribacteriaceae</taxon>
        <taxon>Candidatus Muiribacterium</taxon>
    </lineage>
</organism>
<dbReference type="Gene3D" id="1.10.150.20">
    <property type="entry name" value="5' to 3' exonuclease, C-terminal subdomain"/>
    <property type="match status" value="2"/>
</dbReference>
<evidence type="ECO:0000256" key="14">
    <source>
        <dbReference type="ARBA" id="ARBA00049244"/>
    </source>
</evidence>
<accession>A0A2N5ZLQ2</accession>